<evidence type="ECO:0000313" key="8">
    <source>
        <dbReference type="Proteomes" id="UP000887540"/>
    </source>
</evidence>
<name>A0A914CXV3_9BILA</name>
<keyword evidence="1" id="KW-0808">Transferase</keyword>
<dbReference type="EC" id="2.7.12.2" evidence="6"/>
<dbReference type="GO" id="GO:0051403">
    <property type="term" value="P:stress-activated MAPK cascade"/>
    <property type="evidence" value="ECO:0007669"/>
    <property type="project" value="TreeGrafter"/>
</dbReference>
<proteinExistence type="inferred from homology"/>
<dbReference type="InterPro" id="IPR000719">
    <property type="entry name" value="Prot_kinase_dom"/>
</dbReference>
<evidence type="ECO:0000256" key="6">
    <source>
        <dbReference type="ARBA" id="ARBA00038999"/>
    </source>
</evidence>
<keyword evidence="3" id="KW-0418">Kinase</keyword>
<dbReference type="GO" id="GO:0004708">
    <property type="term" value="F:MAP kinase kinase activity"/>
    <property type="evidence" value="ECO:0007669"/>
    <property type="project" value="UniProtKB-EC"/>
</dbReference>
<feature type="domain" description="Protein kinase" evidence="7">
    <location>
        <begin position="1"/>
        <end position="169"/>
    </location>
</feature>
<organism evidence="8 9">
    <name type="scientific">Acrobeloides nanus</name>
    <dbReference type="NCBI Taxonomy" id="290746"/>
    <lineage>
        <taxon>Eukaryota</taxon>
        <taxon>Metazoa</taxon>
        <taxon>Ecdysozoa</taxon>
        <taxon>Nematoda</taxon>
        <taxon>Chromadorea</taxon>
        <taxon>Rhabditida</taxon>
        <taxon>Tylenchina</taxon>
        <taxon>Cephalobomorpha</taxon>
        <taxon>Cephaloboidea</taxon>
        <taxon>Cephalobidae</taxon>
        <taxon>Acrobeloides</taxon>
    </lineage>
</organism>
<dbReference type="Gene3D" id="1.10.510.10">
    <property type="entry name" value="Transferase(Phosphotransferase) domain 1"/>
    <property type="match status" value="1"/>
</dbReference>
<keyword evidence="2" id="KW-0547">Nucleotide-binding</keyword>
<evidence type="ECO:0000256" key="1">
    <source>
        <dbReference type="ARBA" id="ARBA00022679"/>
    </source>
</evidence>
<evidence type="ECO:0000256" key="4">
    <source>
        <dbReference type="ARBA" id="ARBA00022840"/>
    </source>
</evidence>
<dbReference type="PANTHER" id="PTHR48013">
    <property type="entry name" value="DUAL SPECIFICITY MITOGEN-ACTIVATED PROTEIN KINASE KINASE 5-RELATED"/>
    <property type="match status" value="1"/>
</dbReference>
<evidence type="ECO:0000256" key="2">
    <source>
        <dbReference type="ARBA" id="ARBA00022741"/>
    </source>
</evidence>
<dbReference type="PANTHER" id="PTHR48013:SF11">
    <property type="entry name" value="LICORNE"/>
    <property type="match status" value="1"/>
</dbReference>
<sequence length="244" mass="27788">MDEDILGFIALEILAALSYCKAKNIIHRDVKPKNILLNRKGEVKLCDFGESRFLIDSLASTFVGTVDYWPPERFSDVDLPYDIRSDIWSFGITMLEIANGAYPFTNKDGKRSSHLHVPNTITTTNMYELIHRCLTENYSMNFCEFVYHCVLELDVRPKTYDALMKRPFYVEHMSKKKEESAYMISTLLTTLIDKISGDDKADTSGYVTAGKTLSEPIKSLSNITSESECDKVKMLAQSSQENKM</sequence>
<dbReference type="SMART" id="SM00220">
    <property type="entry name" value="S_TKc"/>
    <property type="match status" value="1"/>
</dbReference>
<dbReference type="AlphaFoldDB" id="A0A914CXV3"/>
<keyword evidence="4" id="KW-0067">ATP-binding</keyword>
<dbReference type="WBParaSite" id="ACRNAN_scaffold15445.g19361.t1">
    <property type="protein sequence ID" value="ACRNAN_scaffold15445.g19361.t1"/>
    <property type="gene ID" value="ACRNAN_scaffold15445.g19361"/>
</dbReference>
<dbReference type="SUPFAM" id="SSF56112">
    <property type="entry name" value="Protein kinase-like (PK-like)"/>
    <property type="match status" value="1"/>
</dbReference>
<dbReference type="PROSITE" id="PS00108">
    <property type="entry name" value="PROTEIN_KINASE_ST"/>
    <property type="match status" value="1"/>
</dbReference>
<dbReference type="InterPro" id="IPR008271">
    <property type="entry name" value="Ser/Thr_kinase_AS"/>
</dbReference>
<dbReference type="GO" id="GO:0005524">
    <property type="term" value="F:ATP binding"/>
    <property type="evidence" value="ECO:0007669"/>
    <property type="project" value="UniProtKB-KW"/>
</dbReference>
<comment type="similarity">
    <text evidence="5">Belongs to the protein kinase superfamily. STE Ser/Thr protein kinase family. MAP kinase kinase subfamily.</text>
</comment>
<dbReference type="Pfam" id="PF00069">
    <property type="entry name" value="Pkinase"/>
    <property type="match status" value="1"/>
</dbReference>
<evidence type="ECO:0000256" key="5">
    <source>
        <dbReference type="ARBA" id="ARBA00038035"/>
    </source>
</evidence>
<protein>
    <recommendedName>
        <fullName evidence="6">mitogen-activated protein kinase kinase</fullName>
        <ecNumber evidence="6">2.7.12.2</ecNumber>
    </recommendedName>
</protein>
<reference evidence="9" key="1">
    <citation type="submission" date="2022-11" db="UniProtKB">
        <authorList>
            <consortium name="WormBaseParasite"/>
        </authorList>
    </citation>
    <scope>IDENTIFICATION</scope>
</reference>
<dbReference type="InterPro" id="IPR011009">
    <property type="entry name" value="Kinase-like_dom_sf"/>
</dbReference>
<evidence type="ECO:0000259" key="7">
    <source>
        <dbReference type="PROSITE" id="PS50011"/>
    </source>
</evidence>
<keyword evidence="8" id="KW-1185">Reference proteome</keyword>
<dbReference type="PROSITE" id="PS50011">
    <property type="entry name" value="PROTEIN_KINASE_DOM"/>
    <property type="match status" value="1"/>
</dbReference>
<evidence type="ECO:0000256" key="3">
    <source>
        <dbReference type="ARBA" id="ARBA00022777"/>
    </source>
</evidence>
<evidence type="ECO:0000313" key="9">
    <source>
        <dbReference type="WBParaSite" id="ACRNAN_scaffold15445.g19361.t1"/>
    </source>
</evidence>
<accession>A0A914CXV3</accession>
<dbReference type="Proteomes" id="UP000887540">
    <property type="component" value="Unplaced"/>
</dbReference>